<name>A0A2W4RCR0_9GAMM</name>
<dbReference type="InterPro" id="IPR041459">
    <property type="entry name" value="MPTase-PolyVal"/>
</dbReference>
<organism evidence="3 4">
    <name type="scientific">Candidatus Methylumidiphilus alinenensis</name>
    <dbReference type="NCBI Taxonomy" id="2202197"/>
    <lineage>
        <taxon>Bacteria</taxon>
        <taxon>Pseudomonadati</taxon>
        <taxon>Pseudomonadota</taxon>
        <taxon>Gammaproteobacteria</taxon>
        <taxon>Methylococcales</taxon>
        <taxon>Candidatus Methylumidiphilus</taxon>
    </lineage>
</organism>
<dbReference type="Proteomes" id="UP000249396">
    <property type="component" value="Unassembled WGS sequence"/>
</dbReference>
<evidence type="ECO:0000259" key="1">
    <source>
        <dbReference type="Pfam" id="PF08401"/>
    </source>
</evidence>
<dbReference type="GO" id="GO:0003697">
    <property type="term" value="F:single-stranded DNA binding"/>
    <property type="evidence" value="ECO:0007669"/>
    <property type="project" value="InterPro"/>
</dbReference>
<comment type="caution">
    <text evidence="3">The sequence shown here is derived from an EMBL/GenBank/DDBJ whole genome shotgun (WGS) entry which is preliminary data.</text>
</comment>
<dbReference type="Pfam" id="PF08401">
    <property type="entry name" value="ArdcN"/>
    <property type="match status" value="1"/>
</dbReference>
<evidence type="ECO:0000313" key="3">
    <source>
        <dbReference type="EMBL" id="PZN81851.1"/>
    </source>
</evidence>
<evidence type="ECO:0000313" key="4">
    <source>
        <dbReference type="Proteomes" id="UP000249396"/>
    </source>
</evidence>
<dbReference type="AlphaFoldDB" id="A0A2W4RCR0"/>
<protein>
    <submittedName>
        <fullName evidence="3">Antirestriction protein</fullName>
    </submittedName>
</protein>
<dbReference type="InterPro" id="IPR013610">
    <property type="entry name" value="ArdC_N"/>
</dbReference>
<proteinExistence type="predicted"/>
<dbReference type="Pfam" id="PF18818">
    <property type="entry name" value="MPTase-PolyVal"/>
    <property type="match status" value="1"/>
</dbReference>
<feature type="domain" description="Polyvalent protein metallopeptidase" evidence="2">
    <location>
        <begin position="153"/>
        <end position="280"/>
    </location>
</feature>
<dbReference type="EMBL" id="QJPH01000251">
    <property type="protein sequence ID" value="PZN81851.1"/>
    <property type="molecule type" value="Genomic_DNA"/>
</dbReference>
<gene>
    <name evidence="3" type="ORF">DM484_07515</name>
</gene>
<feature type="domain" description="N-terminal" evidence="1">
    <location>
        <begin position="5"/>
        <end position="125"/>
    </location>
</feature>
<accession>A0A2W4RCR0</accession>
<sequence length="302" mass="34414">MDEKQDVYTRVTNKIIADLERGNLTWHQPWQAGHRAGPVSRPLRSTGERYQGVNVLMLWAAAMEKGYVAPIWMTFNQAKQLCANVRKGEHGSLVVFADRMTKTVTDEKGEDVEKHIPFMKGYTVFNVEQIENLPAHYYARTEPKHATALERIEAVEKFVASTGAVIKHGGNRAFYRMADDIVQMPELQAFKNTESYYATAAHEITHWTRHPSRLDRSFDQKRFGDSGYAMEELVAEIGSAFLCADLEITPEPREDHAAYIESWLKALKNDKRAVFTASSHAQRATDYLHSLQSCLELKHPML</sequence>
<dbReference type="InterPro" id="IPR017113">
    <property type="entry name" value="Antirestriction_ArdC"/>
</dbReference>
<evidence type="ECO:0000259" key="2">
    <source>
        <dbReference type="Pfam" id="PF18818"/>
    </source>
</evidence>
<reference evidence="3 4" key="1">
    <citation type="journal article" date="2018" name="Aquat. Microb. Ecol.">
        <title>Gammaproteobacterial methanotrophs dominate.</title>
        <authorList>
            <person name="Rissanen A.J."/>
            <person name="Saarenheimo J."/>
            <person name="Tiirola M."/>
            <person name="Peura S."/>
            <person name="Aalto S.L."/>
            <person name="Karvinen A."/>
            <person name="Nykanen H."/>
        </authorList>
    </citation>
    <scope>NUCLEOTIDE SEQUENCE [LARGE SCALE GENOMIC DNA]</scope>
    <source>
        <strain evidence="3">AMbin10</strain>
    </source>
</reference>
<dbReference type="PIRSF" id="PIRSF037112">
    <property type="entry name" value="Antirestriction_ArdC"/>
    <property type="match status" value="1"/>
</dbReference>